<feature type="region of interest" description="Disordered" evidence="1">
    <location>
        <begin position="443"/>
        <end position="540"/>
    </location>
</feature>
<accession>A0A438F2F7</accession>
<evidence type="ECO:0000313" key="3">
    <source>
        <dbReference type="Proteomes" id="UP000288805"/>
    </source>
</evidence>
<feature type="compositionally biased region" description="Basic and acidic residues" evidence="1">
    <location>
        <begin position="640"/>
        <end position="651"/>
    </location>
</feature>
<proteinExistence type="predicted"/>
<feature type="compositionally biased region" description="Polar residues" evidence="1">
    <location>
        <begin position="652"/>
        <end position="661"/>
    </location>
</feature>
<feature type="compositionally biased region" description="Basic and acidic residues" evidence="1">
    <location>
        <begin position="618"/>
        <end position="630"/>
    </location>
</feature>
<dbReference type="EMBL" id="QGNW01001132">
    <property type="protein sequence ID" value="RVW54199.1"/>
    <property type="molecule type" value="Genomic_DNA"/>
</dbReference>
<feature type="compositionally biased region" description="Low complexity" evidence="1">
    <location>
        <begin position="482"/>
        <end position="492"/>
    </location>
</feature>
<protein>
    <submittedName>
        <fullName evidence="2">Uncharacterized protein</fullName>
    </submittedName>
</protein>
<comment type="caution">
    <text evidence="2">The sequence shown here is derived from an EMBL/GenBank/DDBJ whole genome shotgun (WGS) entry which is preliminary data.</text>
</comment>
<dbReference type="PANTHER" id="PTHR33167:SF7">
    <property type="entry name" value="SHUGOSHIN C-TERMINAL DOMAIN-CONTAINING PROTEIN"/>
    <property type="match status" value="1"/>
</dbReference>
<reference evidence="2 3" key="1">
    <citation type="journal article" date="2018" name="PLoS Genet.">
        <title>Population sequencing reveals clonal diversity and ancestral inbreeding in the grapevine cultivar Chardonnay.</title>
        <authorList>
            <person name="Roach M.J."/>
            <person name="Johnson D.L."/>
            <person name="Bohlmann J."/>
            <person name="van Vuuren H.J."/>
            <person name="Jones S.J."/>
            <person name="Pretorius I.S."/>
            <person name="Schmidt S.A."/>
            <person name="Borneman A.R."/>
        </authorList>
    </citation>
    <scope>NUCLEOTIDE SEQUENCE [LARGE SCALE GENOMIC DNA]</scope>
    <source>
        <strain evidence="3">cv. Chardonnay</strain>
        <tissue evidence="2">Leaf</tissue>
    </source>
</reference>
<evidence type="ECO:0000256" key="1">
    <source>
        <dbReference type="SAM" id="MobiDB-lite"/>
    </source>
</evidence>
<gene>
    <name evidence="2" type="ORF">CK203_090529</name>
</gene>
<organism evidence="2 3">
    <name type="scientific">Vitis vinifera</name>
    <name type="common">Grape</name>
    <dbReference type="NCBI Taxonomy" id="29760"/>
    <lineage>
        <taxon>Eukaryota</taxon>
        <taxon>Viridiplantae</taxon>
        <taxon>Streptophyta</taxon>
        <taxon>Embryophyta</taxon>
        <taxon>Tracheophyta</taxon>
        <taxon>Spermatophyta</taxon>
        <taxon>Magnoliopsida</taxon>
        <taxon>eudicotyledons</taxon>
        <taxon>Gunneridae</taxon>
        <taxon>Pentapetalae</taxon>
        <taxon>rosids</taxon>
        <taxon>Vitales</taxon>
        <taxon>Vitaceae</taxon>
        <taxon>Viteae</taxon>
        <taxon>Vitis</taxon>
    </lineage>
</organism>
<evidence type="ECO:0000313" key="2">
    <source>
        <dbReference type="EMBL" id="RVW54199.1"/>
    </source>
</evidence>
<name>A0A438F2F7_VITVI</name>
<dbReference type="PANTHER" id="PTHR33167">
    <property type="entry name" value="TRANSCRIPTION FACTOR, PUTATIVE (DUF863)-RELATED"/>
    <property type="match status" value="1"/>
</dbReference>
<feature type="compositionally biased region" description="Polar residues" evidence="1">
    <location>
        <begin position="472"/>
        <end position="481"/>
    </location>
</feature>
<feature type="compositionally biased region" description="Polar residues" evidence="1">
    <location>
        <begin position="443"/>
        <end position="454"/>
    </location>
</feature>
<feature type="compositionally biased region" description="Basic and acidic residues" evidence="1">
    <location>
        <begin position="497"/>
        <end position="515"/>
    </location>
</feature>
<feature type="region of interest" description="Disordered" evidence="1">
    <location>
        <begin position="615"/>
        <end position="680"/>
    </location>
</feature>
<feature type="compositionally biased region" description="Basic residues" evidence="1">
    <location>
        <begin position="668"/>
        <end position="680"/>
    </location>
</feature>
<dbReference type="AlphaFoldDB" id="A0A438F2F7"/>
<dbReference type="Proteomes" id="UP000288805">
    <property type="component" value="Unassembled WGS sequence"/>
</dbReference>
<sequence>MVISEQTWRQAVGQRMKGFSTLLENRCNLHFFLELPSFDNLCLGLTFQNNSKKYMEQIRNTMMQHEALFKEQLISNFINFHLLQVQALHKLYSIQKSAMQERQKQIYSQAQFLAFSSEKLAFADGQISGSVLEGKPLRPAYVPVAADKEESLALSLQPFSAMNGFKGCGSLWTDGRGLKTSHTAQSKPIRNFDLERLPEDYMDESEIQVVSKCSDMPGANSILSKRTPYKDENSFLGAKISFSQVDSPSSKQMQGESDLRILLVPRKEINQDCDGSSEGKVDSTNIKKYATVLQNLNNTTHSTTSQDFPLKYTPGVGNFHACQDSSPSTLSHMDKQMSLHHQGLLVLMTKGLNPVESEKGHLERTTEQVTGSSVQVLKQLHQHPEGESMVATTHLKLGEQPNGYICGASFSKNPLIFSVGSSTLEPVPSETKDLENFLVQGSRSSETNSISGKQISHPFSLPSPPKSKDGGNANSNDLGTENSNGSGNGSNSVHSQESQDTKSCQDDKTSMHVKDTPGFGDGYSEAGHASQGRGEATESELEELLLAEDGAKPSFSSTISEIKHMDNCSNGDPKTITNSNEHLVTSIGEDLKDKSTLERVRENIAAEILLSFAPSGPHADHKRTQIEAESGRSSGGNMSSDKKWNLRERRCTNYSSNSGMNESMRWTKSVRRTRTSRKPR</sequence>